<keyword evidence="3" id="KW-1185">Reference proteome</keyword>
<gene>
    <name evidence="2" type="ORF">BG015_003093</name>
</gene>
<dbReference type="AlphaFoldDB" id="A0A9P5RNB3"/>
<feature type="non-terminal residue" evidence="2">
    <location>
        <position position="1"/>
    </location>
</feature>
<feature type="region of interest" description="Disordered" evidence="1">
    <location>
        <begin position="26"/>
        <end position="66"/>
    </location>
</feature>
<reference evidence="2" key="1">
    <citation type="journal article" date="2020" name="Fungal Divers.">
        <title>Resolving the Mortierellaceae phylogeny through synthesis of multi-gene phylogenetics and phylogenomics.</title>
        <authorList>
            <person name="Vandepol N."/>
            <person name="Liber J."/>
            <person name="Desiro A."/>
            <person name="Na H."/>
            <person name="Kennedy M."/>
            <person name="Barry K."/>
            <person name="Grigoriev I.V."/>
            <person name="Miller A.N."/>
            <person name="O'Donnell K."/>
            <person name="Stajich J.E."/>
            <person name="Bonito G."/>
        </authorList>
    </citation>
    <scope>NUCLEOTIDE SEQUENCE</scope>
    <source>
        <strain evidence="2">NRRL 6426</strain>
    </source>
</reference>
<dbReference type="Proteomes" id="UP000748756">
    <property type="component" value="Unassembled WGS sequence"/>
</dbReference>
<evidence type="ECO:0000256" key="1">
    <source>
        <dbReference type="SAM" id="MobiDB-lite"/>
    </source>
</evidence>
<dbReference type="EMBL" id="JAAAUQ010001654">
    <property type="protein sequence ID" value="KAF9136559.1"/>
    <property type="molecule type" value="Genomic_DNA"/>
</dbReference>
<organism evidence="2 3">
    <name type="scientific">Linnemannia schmuckeri</name>
    <dbReference type="NCBI Taxonomy" id="64567"/>
    <lineage>
        <taxon>Eukaryota</taxon>
        <taxon>Fungi</taxon>
        <taxon>Fungi incertae sedis</taxon>
        <taxon>Mucoromycota</taxon>
        <taxon>Mortierellomycotina</taxon>
        <taxon>Mortierellomycetes</taxon>
        <taxon>Mortierellales</taxon>
        <taxon>Mortierellaceae</taxon>
        <taxon>Linnemannia</taxon>
    </lineage>
</organism>
<proteinExistence type="predicted"/>
<evidence type="ECO:0000313" key="2">
    <source>
        <dbReference type="EMBL" id="KAF9136559.1"/>
    </source>
</evidence>
<sequence length="102" mass="11155">LAQGAKINDGLFETKIEKILVRFASPISTNTTQDDEEQDVEKQDGEQGAENQDDAQSSGEQGAVPAILQDVLKEMKEITDRQARDASRMLVLIAAMDHLSVV</sequence>
<accession>A0A9P5RNB3</accession>
<protein>
    <submittedName>
        <fullName evidence="2">Uncharacterized protein</fullName>
    </submittedName>
</protein>
<evidence type="ECO:0000313" key="3">
    <source>
        <dbReference type="Proteomes" id="UP000748756"/>
    </source>
</evidence>
<dbReference type="OrthoDB" id="10494968at2759"/>
<name>A0A9P5RNB3_9FUNG</name>
<comment type="caution">
    <text evidence="2">The sequence shown here is derived from an EMBL/GenBank/DDBJ whole genome shotgun (WGS) entry which is preliminary data.</text>
</comment>